<dbReference type="AlphaFoldDB" id="A0A0R3QHW5"/>
<dbReference type="Gene3D" id="1.20.58.1000">
    <property type="entry name" value="Metal-sensitive repressor, helix protomer"/>
    <property type="match status" value="1"/>
</dbReference>
<dbReference type="Pfam" id="PF02583">
    <property type="entry name" value="Trns_repr_metal"/>
    <property type="match status" value="1"/>
</dbReference>
<protein>
    <submittedName>
        <fullName evidence="5">Metal resistance protein</fullName>
    </submittedName>
</protein>
<dbReference type="GO" id="GO:0006355">
    <property type="term" value="P:regulation of DNA-templated transcription"/>
    <property type="evidence" value="ECO:0007669"/>
    <property type="project" value="InterPro"/>
</dbReference>
<dbReference type="GO" id="GO:0046872">
    <property type="term" value="F:metal ion binding"/>
    <property type="evidence" value="ECO:0007669"/>
    <property type="project" value="InterPro"/>
</dbReference>
<evidence type="ECO:0000313" key="4">
    <source>
        <dbReference type="Proteomes" id="UP000280834"/>
    </source>
</evidence>
<keyword evidence="2" id="KW-0472">Membrane</keyword>
<evidence type="ECO:0000313" key="3">
    <source>
        <dbReference type="EMBL" id="VDO17873.1"/>
    </source>
</evidence>
<proteinExistence type="predicted"/>
<gene>
    <name evidence="3" type="ORF">BTMF_LOCUS5247</name>
</gene>
<organism evidence="5">
    <name type="scientific">Brugia timori</name>
    <dbReference type="NCBI Taxonomy" id="42155"/>
    <lineage>
        <taxon>Eukaryota</taxon>
        <taxon>Metazoa</taxon>
        <taxon>Ecdysozoa</taxon>
        <taxon>Nematoda</taxon>
        <taxon>Chromadorea</taxon>
        <taxon>Rhabditida</taxon>
        <taxon>Spirurina</taxon>
        <taxon>Spiruromorpha</taxon>
        <taxon>Filarioidea</taxon>
        <taxon>Onchocercidae</taxon>
        <taxon>Brugia</taxon>
    </lineage>
</organism>
<sequence>MMVNGRDCADVAQQLHAVEKAISAAKKLLIHDHLDHCLDEIAKSPGEMGEALAGFKDITNDCFTPLWGGAMLFARWLLVLIIAVDLIGSPFHAHHHDGGPEGYASQVGELSHGHASLDQPTADDGSQSHVHTDAAGEPGGHSMSALR</sequence>
<reference evidence="3 4" key="2">
    <citation type="submission" date="2018-11" db="EMBL/GenBank/DDBJ databases">
        <authorList>
            <consortium name="Pathogen Informatics"/>
        </authorList>
    </citation>
    <scope>NUCLEOTIDE SEQUENCE [LARGE SCALE GENOMIC DNA]</scope>
</reference>
<dbReference type="EMBL" id="UZAG01005550">
    <property type="protein sequence ID" value="VDO17873.1"/>
    <property type="molecule type" value="Genomic_DNA"/>
</dbReference>
<keyword evidence="2" id="KW-1133">Transmembrane helix</keyword>
<keyword evidence="4" id="KW-1185">Reference proteome</keyword>
<accession>A0A0R3QHW5</accession>
<feature type="region of interest" description="Disordered" evidence="1">
    <location>
        <begin position="112"/>
        <end position="147"/>
    </location>
</feature>
<dbReference type="GO" id="GO:0003677">
    <property type="term" value="F:DNA binding"/>
    <property type="evidence" value="ECO:0007669"/>
    <property type="project" value="InterPro"/>
</dbReference>
<dbReference type="InterPro" id="IPR003735">
    <property type="entry name" value="Metal_Tscrpt_repr"/>
</dbReference>
<evidence type="ECO:0000256" key="2">
    <source>
        <dbReference type="SAM" id="Phobius"/>
    </source>
</evidence>
<evidence type="ECO:0000313" key="5">
    <source>
        <dbReference type="WBParaSite" id="BTMF_0000598601-mRNA-1"/>
    </source>
</evidence>
<dbReference type="WBParaSite" id="BTMF_0000598601-mRNA-1">
    <property type="protein sequence ID" value="BTMF_0000598601-mRNA-1"/>
    <property type="gene ID" value="BTMF_0000598601"/>
</dbReference>
<name>A0A0R3QHW5_9BILA</name>
<evidence type="ECO:0000256" key="1">
    <source>
        <dbReference type="SAM" id="MobiDB-lite"/>
    </source>
</evidence>
<reference evidence="5" key="1">
    <citation type="submission" date="2017-02" db="UniProtKB">
        <authorList>
            <consortium name="WormBaseParasite"/>
        </authorList>
    </citation>
    <scope>IDENTIFICATION</scope>
</reference>
<keyword evidence="2" id="KW-0812">Transmembrane</keyword>
<feature type="transmembrane region" description="Helical" evidence="2">
    <location>
        <begin position="66"/>
        <end position="87"/>
    </location>
</feature>
<dbReference type="Proteomes" id="UP000280834">
    <property type="component" value="Unassembled WGS sequence"/>
</dbReference>
<dbReference type="InterPro" id="IPR038390">
    <property type="entry name" value="Metal_Tscrpt_repr_sf"/>
</dbReference>